<dbReference type="Proteomes" id="UP000887566">
    <property type="component" value="Unplaced"/>
</dbReference>
<dbReference type="GO" id="GO:0016459">
    <property type="term" value="C:myosin complex"/>
    <property type="evidence" value="ECO:0007669"/>
    <property type="project" value="UniProtKB-KW"/>
</dbReference>
<dbReference type="GO" id="GO:0007015">
    <property type="term" value="P:actin filament organization"/>
    <property type="evidence" value="ECO:0007669"/>
    <property type="project" value="TreeGrafter"/>
</dbReference>
<keyword evidence="4 7" id="KW-0518">Myosin</keyword>
<proteinExistence type="inferred from homology"/>
<dbReference type="SMART" id="SM00242">
    <property type="entry name" value="MYSc"/>
    <property type="match status" value="1"/>
</dbReference>
<reference evidence="10" key="1">
    <citation type="submission" date="2022-11" db="UniProtKB">
        <authorList>
            <consortium name="WormBaseParasite"/>
        </authorList>
    </citation>
    <scope>IDENTIFICATION</scope>
</reference>
<dbReference type="FunFam" id="1.10.10.820:FF:000001">
    <property type="entry name" value="Myosin heavy chain"/>
    <property type="match status" value="1"/>
</dbReference>
<feature type="binding site" evidence="7">
    <location>
        <begin position="27"/>
        <end position="34"/>
    </location>
    <ligand>
        <name>ATP</name>
        <dbReference type="ChEBI" id="CHEBI:30616"/>
    </ligand>
</feature>
<dbReference type="GO" id="GO:0016020">
    <property type="term" value="C:membrane"/>
    <property type="evidence" value="ECO:0007669"/>
    <property type="project" value="TreeGrafter"/>
</dbReference>
<comment type="caution">
    <text evidence="7">Lacks conserved residue(s) required for the propagation of feature annotation.</text>
</comment>
<accession>A0A914V333</accession>
<dbReference type="SUPFAM" id="SSF52540">
    <property type="entry name" value="P-loop containing nucleoside triphosphate hydrolases"/>
    <property type="match status" value="1"/>
</dbReference>
<dbReference type="InterPro" id="IPR027417">
    <property type="entry name" value="P-loop_NTPase"/>
</dbReference>
<evidence type="ECO:0000256" key="2">
    <source>
        <dbReference type="ARBA" id="ARBA00022741"/>
    </source>
</evidence>
<dbReference type="PROSITE" id="PS51456">
    <property type="entry name" value="MYOSIN_MOTOR"/>
    <property type="match status" value="1"/>
</dbReference>
<sequence>RHLFALGDHAYSQLLSTGQNQSIIFSGESASGKTENFKRLLSYLMETAPTGSLGQKRPRIRPDQMTAVQTVLESFGHARTMKNNNASRFGNVTELLYKQGALSGFQIKDFLLEKSRVIMQNAGERNFHIFYELCAGLPSATKTKFGIKSAQNYFYLNQGKCLEIAGRSDEERFTTVQNALDTIGFSQDQQHTVFRVLAAILHLGNVFFRQKKLPNEQEAVELGGESEINWVAYLLQIDPDHLRDILTTKDTEVKSERAIVPLDINQALDVRDELAQLLYGQ</sequence>
<keyword evidence="6 7" id="KW-0009">Actin-binding</keyword>
<dbReference type="InterPro" id="IPR036961">
    <property type="entry name" value="Kinesin_motor_dom_sf"/>
</dbReference>
<name>A0A914V333_9BILA</name>
<dbReference type="Gene3D" id="1.20.120.720">
    <property type="entry name" value="Myosin VI head, motor domain, U50 subdomain"/>
    <property type="match status" value="1"/>
</dbReference>
<dbReference type="GO" id="GO:0098858">
    <property type="term" value="C:actin-based cell projection"/>
    <property type="evidence" value="ECO:0007669"/>
    <property type="project" value="TreeGrafter"/>
</dbReference>
<dbReference type="PANTHER" id="PTHR13140">
    <property type="entry name" value="MYOSIN"/>
    <property type="match status" value="1"/>
</dbReference>
<evidence type="ECO:0000259" key="8">
    <source>
        <dbReference type="PROSITE" id="PS51456"/>
    </source>
</evidence>
<dbReference type="GO" id="GO:0051015">
    <property type="term" value="F:actin filament binding"/>
    <property type="evidence" value="ECO:0007669"/>
    <property type="project" value="TreeGrafter"/>
</dbReference>
<dbReference type="Gene3D" id="1.10.10.820">
    <property type="match status" value="1"/>
</dbReference>
<evidence type="ECO:0000256" key="6">
    <source>
        <dbReference type="ARBA" id="ARBA00023203"/>
    </source>
</evidence>
<protein>
    <submittedName>
        <fullName evidence="10">Myosin motor domain-containing protein</fullName>
    </submittedName>
</protein>
<evidence type="ECO:0000256" key="3">
    <source>
        <dbReference type="ARBA" id="ARBA00022840"/>
    </source>
</evidence>
<evidence type="ECO:0000313" key="9">
    <source>
        <dbReference type="Proteomes" id="UP000887566"/>
    </source>
</evidence>
<dbReference type="AlphaFoldDB" id="A0A914V333"/>
<dbReference type="InterPro" id="IPR001609">
    <property type="entry name" value="Myosin_head_motor_dom-like"/>
</dbReference>
<dbReference type="CDD" id="cd00124">
    <property type="entry name" value="MYSc"/>
    <property type="match status" value="1"/>
</dbReference>
<dbReference type="PANTHER" id="PTHR13140:SF709">
    <property type="entry name" value="UNCONVENTIONAL MYOSIN-XV"/>
    <property type="match status" value="1"/>
</dbReference>
<keyword evidence="5 7" id="KW-0505">Motor protein</keyword>
<organism evidence="9 10">
    <name type="scientific">Plectus sambesii</name>
    <dbReference type="NCBI Taxonomy" id="2011161"/>
    <lineage>
        <taxon>Eukaryota</taxon>
        <taxon>Metazoa</taxon>
        <taxon>Ecdysozoa</taxon>
        <taxon>Nematoda</taxon>
        <taxon>Chromadorea</taxon>
        <taxon>Plectida</taxon>
        <taxon>Plectina</taxon>
        <taxon>Plectoidea</taxon>
        <taxon>Plectidae</taxon>
        <taxon>Plectus</taxon>
    </lineage>
</organism>
<evidence type="ECO:0000256" key="7">
    <source>
        <dbReference type="PROSITE-ProRule" id="PRU00782"/>
    </source>
</evidence>
<keyword evidence="2 7" id="KW-0547">Nucleotide-binding</keyword>
<comment type="similarity">
    <text evidence="1 7">Belongs to the TRAFAC class myosin-kinesin ATPase superfamily. Myosin family.</text>
</comment>
<evidence type="ECO:0000256" key="4">
    <source>
        <dbReference type="ARBA" id="ARBA00023123"/>
    </source>
</evidence>
<evidence type="ECO:0000256" key="1">
    <source>
        <dbReference type="ARBA" id="ARBA00008314"/>
    </source>
</evidence>
<dbReference type="Gene3D" id="3.40.850.10">
    <property type="entry name" value="Kinesin motor domain"/>
    <property type="match status" value="1"/>
</dbReference>
<evidence type="ECO:0000313" key="10">
    <source>
        <dbReference type="WBParaSite" id="PSAMB.scaffold14891size1748.g36284.t1"/>
    </source>
</evidence>
<dbReference type="GO" id="GO:0005737">
    <property type="term" value="C:cytoplasm"/>
    <property type="evidence" value="ECO:0007669"/>
    <property type="project" value="TreeGrafter"/>
</dbReference>
<keyword evidence="3 7" id="KW-0067">ATP-binding</keyword>
<dbReference type="Pfam" id="PF00063">
    <property type="entry name" value="Myosin_head"/>
    <property type="match status" value="1"/>
</dbReference>
<dbReference type="GO" id="GO:0005524">
    <property type="term" value="F:ATP binding"/>
    <property type="evidence" value="ECO:0007669"/>
    <property type="project" value="UniProtKB-UniRule"/>
</dbReference>
<keyword evidence="9" id="KW-1185">Reference proteome</keyword>
<dbReference type="WBParaSite" id="PSAMB.scaffold14891size1748.g36284.t1">
    <property type="protein sequence ID" value="PSAMB.scaffold14891size1748.g36284.t1"/>
    <property type="gene ID" value="PSAMB.scaffold14891size1748.g36284"/>
</dbReference>
<feature type="domain" description="Myosin motor" evidence="8">
    <location>
        <begin position="1"/>
        <end position="281"/>
    </location>
</feature>
<evidence type="ECO:0000256" key="5">
    <source>
        <dbReference type="ARBA" id="ARBA00023175"/>
    </source>
</evidence>
<dbReference type="GO" id="GO:0000146">
    <property type="term" value="F:microfilament motor activity"/>
    <property type="evidence" value="ECO:0007669"/>
    <property type="project" value="TreeGrafter"/>
</dbReference>
<dbReference type="PRINTS" id="PR00193">
    <property type="entry name" value="MYOSINHEAVY"/>
</dbReference>